<evidence type="ECO:0000313" key="3">
    <source>
        <dbReference type="Proteomes" id="UP000054559"/>
    </source>
</evidence>
<organism evidence="2 3">
    <name type="scientific">Coccidioides immitis RMSCC 3703</name>
    <dbReference type="NCBI Taxonomy" id="454286"/>
    <lineage>
        <taxon>Eukaryota</taxon>
        <taxon>Fungi</taxon>
        <taxon>Dikarya</taxon>
        <taxon>Ascomycota</taxon>
        <taxon>Pezizomycotina</taxon>
        <taxon>Eurotiomycetes</taxon>
        <taxon>Eurotiomycetidae</taxon>
        <taxon>Onygenales</taxon>
        <taxon>Onygenaceae</taxon>
        <taxon>Coccidioides</taxon>
    </lineage>
</organism>
<name>A0A0J8TSF2_COCIT</name>
<dbReference type="EMBL" id="DS268148">
    <property type="protein sequence ID" value="KMU76687.1"/>
    <property type="molecule type" value="Genomic_DNA"/>
</dbReference>
<proteinExistence type="predicted"/>
<feature type="region of interest" description="Disordered" evidence="1">
    <location>
        <begin position="1"/>
        <end position="32"/>
    </location>
</feature>
<protein>
    <submittedName>
        <fullName evidence="2">Uncharacterized protein</fullName>
    </submittedName>
</protein>
<evidence type="ECO:0000256" key="1">
    <source>
        <dbReference type="SAM" id="MobiDB-lite"/>
    </source>
</evidence>
<feature type="region of interest" description="Disordered" evidence="1">
    <location>
        <begin position="68"/>
        <end position="90"/>
    </location>
</feature>
<sequence length="133" mass="14518">MRPMLRISRKSQRPFPPVRSQHQSRSPKGHLPFASDAAQVAALIGTSGLPLAKASKIRGLGSRIFSIPREKAADRHSSPKRKRGPSVQASLEAGRRAWLHSGGQAVGIVLAEFVNEIGWLVGFEVNGRCSWRC</sequence>
<reference evidence="3" key="1">
    <citation type="journal article" date="2010" name="Genome Res.">
        <title>Population genomic sequencing of Coccidioides fungi reveals recent hybridization and transposon control.</title>
        <authorList>
            <person name="Neafsey D.E."/>
            <person name="Barker B.M."/>
            <person name="Sharpton T.J."/>
            <person name="Stajich J.E."/>
            <person name="Park D.J."/>
            <person name="Whiston E."/>
            <person name="Hung C.-Y."/>
            <person name="McMahan C."/>
            <person name="White J."/>
            <person name="Sykes S."/>
            <person name="Heiman D."/>
            <person name="Young S."/>
            <person name="Zeng Q."/>
            <person name="Abouelleil A."/>
            <person name="Aftuck L."/>
            <person name="Bessette D."/>
            <person name="Brown A."/>
            <person name="FitzGerald M."/>
            <person name="Lui A."/>
            <person name="Macdonald J.P."/>
            <person name="Priest M."/>
            <person name="Orbach M.J."/>
            <person name="Galgiani J.N."/>
            <person name="Kirkland T.N."/>
            <person name="Cole G.T."/>
            <person name="Birren B.W."/>
            <person name="Henn M.R."/>
            <person name="Taylor J.W."/>
            <person name="Rounsley S.D."/>
        </authorList>
    </citation>
    <scope>NUCLEOTIDE SEQUENCE [LARGE SCALE GENOMIC DNA]</scope>
    <source>
        <strain evidence="3">RMSCC 3703</strain>
    </source>
</reference>
<gene>
    <name evidence="2" type="ORF">CISG_05830</name>
</gene>
<dbReference type="Proteomes" id="UP000054559">
    <property type="component" value="Unassembled WGS sequence"/>
</dbReference>
<evidence type="ECO:0000313" key="2">
    <source>
        <dbReference type="EMBL" id="KMU76687.1"/>
    </source>
</evidence>
<dbReference type="AlphaFoldDB" id="A0A0J8TSF2"/>
<accession>A0A0J8TSF2</accession>
<feature type="compositionally biased region" description="Basic and acidic residues" evidence="1">
    <location>
        <begin position="68"/>
        <end position="77"/>
    </location>
</feature>